<dbReference type="Pfam" id="PF08238">
    <property type="entry name" value="Sel1"/>
    <property type="match status" value="5"/>
</dbReference>
<dbReference type="AlphaFoldDB" id="A0A3P8VBI5"/>
<organism evidence="4 5">
    <name type="scientific">Cynoglossus semilaevis</name>
    <name type="common">Tongue sole</name>
    <dbReference type="NCBI Taxonomy" id="244447"/>
    <lineage>
        <taxon>Eukaryota</taxon>
        <taxon>Metazoa</taxon>
        <taxon>Chordata</taxon>
        <taxon>Craniata</taxon>
        <taxon>Vertebrata</taxon>
        <taxon>Euteleostomi</taxon>
        <taxon>Actinopterygii</taxon>
        <taxon>Neopterygii</taxon>
        <taxon>Teleostei</taxon>
        <taxon>Neoteleostei</taxon>
        <taxon>Acanthomorphata</taxon>
        <taxon>Carangaria</taxon>
        <taxon>Pleuronectiformes</taxon>
        <taxon>Pleuronectoidei</taxon>
        <taxon>Cynoglossidae</taxon>
        <taxon>Cynoglossinae</taxon>
        <taxon>Cynoglossus</taxon>
    </lineage>
</organism>
<sequence>MAGLVNFKDENEVKEFLDNLGMEYSFQCHGEKDPEGCQRLADYLEGVKKNFEAAAQVLKNNCETNGHGDSCYKLGTYHITGKGGLTQCLKTAYSYFSRTCNSGGKSAPIACHNVALLTLNGQAVEGKPDLTAARQYYEKACAADYAPSCFNLSGLFIEGKSKSFPHDMEQALKYANRACELGHMWGCANASRMYKMGEGTAKDDKKAEELKNRARHLHGLEQERQLKFG</sequence>
<dbReference type="KEGG" id="csem:103376743"/>
<evidence type="ECO:0000313" key="4">
    <source>
        <dbReference type="Ensembl" id="ENSCSEP00000011757.1"/>
    </source>
</evidence>
<dbReference type="GO" id="GO:0005758">
    <property type="term" value="C:mitochondrial intermembrane space"/>
    <property type="evidence" value="ECO:0007669"/>
    <property type="project" value="UniProtKB-SubCell"/>
</dbReference>
<reference evidence="4" key="3">
    <citation type="submission" date="2025-09" db="UniProtKB">
        <authorList>
            <consortium name="Ensembl"/>
        </authorList>
    </citation>
    <scope>IDENTIFICATION</scope>
</reference>
<evidence type="ECO:0000256" key="2">
    <source>
        <dbReference type="ARBA" id="ARBA00022737"/>
    </source>
</evidence>
<protein>
    <recommendedName>
        <fullName evidence="3">Cytochrome c oxidase assembly factor 7</fullName>
    </recommendedName>
</protein>
<dbReference type="SUPFAM" id="SSF81901">
    <property type="entry name" value="HCP-like"/>
    <property type="match status" value="1"/>
</dbReference>
<dbReference type="PANTHER" id="PTHR13891:SF1">
    <property type="entry name" value="CYTOCHROME C OXIDASE ASSEMBLY FACTOR 7"/>
    <property type="match status" value="1"/>
</dbReference>
<dbReference type="InterPro" id="IPR006597">
    <property type="entry name" value="Sel1-like"/>
</dbReference>
<accession>A0A3P8VBI5</accession>
<reference evidence="4" key="2">
    <citation type="submission" date="2025-08" db="UniProtKB">
        <authorList>
            <consortium name="Ensembl"/>
        </authorList>
    </citation>
    <scope>IDENTIFICATION</scope>
</reference>
<dbReference type="PANTHER" id="PTHR13891">
    <property type="entry name" value="CYTOCHROME C OXIDASE ASSEMBLY FACTOR 7"/>
    <property type="match status" value="1"/>
</dbReference>
<keyword evidence="2" id="KW-0677">Repeat</keyword>
<dbReference type="Ensembl" id="ENSCSET00000011899.1">
    <property type="protein sequence ID" value="ENSCSEP00000011757.1"/>
    <property type="gene ID" value="ENSCSEG00000007558.1"/>
</dbReference>
<dbReference type="InterPro" id="IPR040239">
    <property type="entry name" value="HcpB-like"/>
</dbReference>
<dbReference type="InParanoid" id="A0A3P8VBI5"/>
<dbReference type="FunCoup" id="A0A3P8VBI5">
    <property type="interactions" value="691"/>
</dbReference>
<dbReference type="RefSeq" id="XP_008305457.1">
    <property type="nucleotide sequence ID" value="XM_008307235.3"/>
</dbReference>
<keyword evidence="5" id="KW-1185">Reference proteome</keyword>
<proteinExistence type="inferred from homology"/>
<dbReference type="GeneID" id="103376743"/>
<reference evidence="4 5" key="1">
    <citation type="journal article" date="2014" name="Nat. Genet.">
        <title>Whole-genome sequence of a flatfish provides insights into ZW sex chromosome evolution and adaptation to a benthic lifestyle.</title>
        <authorList>
            <person name="Chen S."/>
            <person name="Zhang G."/>
            <person name="Shao C."/>
            <person name="Huang Q."/>
            <person name="Liu G."/>
            <person name="Zhang P."/>
            <person name="Song W."/>
            <person name="An N."/>
            <person name="Chalopin D."/>
            <person name="Volff J.N."/>
            <person name="Hong Y."/>
            <person name="Li Q."/>
            <person name="Sha Z."/>
            <person name="Zhou H."/>
            <person name="Xie M."/>
            <person name="Yu Q."/>
            <person name="Liu Y."/>
            <person name="Xiang H."/>
            <person name="Wang N."/>
            <person name="Wu K."/>
            <person name="Yang C."/>
            <person name="Zhou Q."/>
            <person name="Liao X."/>
            <person name="Yang L."/>
            <person name="Hu Q."/>
            <person name="Zhang J."/>
            <person name="Meng L."/>
            <person name="Jin L."/>
            <person name="Tian Y."/>
            <person name="Lian J."/>
            <person name="Yang J."/>
            <person name="Miao G."/>
            <person name="Liu S."/>
            <person name="Liang Z."/>
            <person name="Yan F."/>
            <person name="Li Y."/>
            <person name="Sun B."/>
            <person name="Zhang H."/>
            <person name="Zhang J."/>
            <person name="Zhu Y."/>
            <person name="Du M."/>
            <person name="Zhao Y."/>
            <person name="Schartl M."/>
            <person name="Tang Q."/>
            <person name="Wang J."/>
        </authorList>
    </citation>
    <scope>NUCLEOTIDE SEQUENCE</scope>
</reference>
<dbReference type="OMA" id="PGCINAG"/>
<comment type="function">
    <text evidence="3">Required for assembly of mitochondrial respiratory chain complexes.</text>
</comment>
<dbReference type="GeneTree" id="ENSGT00390000004835"/>
<dbReference type="OrthoDB" id="272077at2759"/>
<evidence type="ECO:0000256" key="1">
    <source>
        <dbReference type="ARBA" id="ARBA00008486"/>
    </source>
</evidence>
<dbReference type="Gene3D" id="1.25.40.10">
    <property type="entry name" value="Tetratricopeptide repeat domain"/>
    <property type="match status" value="1"/>
</dbReference>
<evidence type="ECO:0000256" key="3">
    <source>
        <dbReference type="RuleBase" id="RU366075"/>
    </source>
</evidence>
<comment type="subcellular location">
    <subcellularLocation>
        <location evidence="3">Mitochondrion intermembrane space</location>
    </subcellularLocation>
</comment>
<comment type="similarity">
    <text evidence="1 3">Belongs to the hcp beta-lactamase family.</text>
</comment>
<dbReference type="SMART" id="SM00671">
    <property type="entry name" value="SEL1"/>
    <property type="match status" value="5"/>
</dbReference>
<dbReference type="InterPro" id="IPR011990">
    <property type="entry name" value="TPR-like_helical_dom_sf"/>
</dbReference>
<dbReference type="Proteomes" id="UP000265120">
    <property type="component" value="Chromosome 2"/>
</dbReference>
<name>A0A3P8VBI5_CYNSE</name>
<dbReference type="CTD" id="65260"/>
<dbReference type="STRING" id="244447.ENSCSEP00000011757"/>
<evidence type="ECO:0000313" key="5">
    <source>
        <dbReference type="Proteomes" id="UP000265120"/>
    </source>
</evidence>